<keyword evidence="4" id="KW-1185">Reference proteome</keyword>
<evidence type="ECO:0000256" key="1">
    <source>
        <dbReference type="SAM" id="MobiDB-lite"/>
    </source>
</evidence>
<feature type="compositionally biased region" description="Polar residues" evidence="1">
    <location>
        <begin position="355"/>
        <end position="372"/>
    </location>
</feature>
<dbReference type="CDD" id="cd23659">
    <property type="entry name" value="USP_At3g01520-like"/>
    <property type="match status" value="1"/>
</dbReference>
<evidence type="ECO:0000259" key="2">
    <source>
        <dbReference type="Pfam" id="PF00582"/>
    </source>
</evidence>
<sequence length="408" mass="45168">MNPQSPVRAEPEPPVPTFSPRFALTSGSQRKIAIAVDLSDESAYAVRWAVQNYLRPGDAVILLHVRPTSVLYGADWGSVDLSAAEDADDGGGGDEESRRKLEDDFDNFTSTKASDLAHPLVEAQIPFKIHIVKDHDMKERLCLEVERLGLSAVIMGSRGFGASKRAAKGRLGSVSDYCVHHCVCPVVVVRYPEENDNGKGDGNGAGGLVVQVGEPVELPPVPEEEHEVYHDASDEHRVLNWAAHRFLLSGPLRTSLRHVSESIKSKVVVTKMDTLYIRVFTSEIIVAFKRGKRFTRAYQDDARLRITHEVQKAKDVDGMTNGLEDCHEELAERRDKEKNWRRVCAKEEKVKAANDSPSETDPLSETSSSLSGWETLEEDKSEICMPSVQPVRPTRTLSFLALSTPMLA</sequence>
<dbReference type="InterPro" id="IPR006016">
    <property type="entry name" value="UspA"/>
</dbReference>
<feature type="region of interest" description="Disordered" evidence="1">
    <location>
        <begin position="1"/>
        <end position="22"/>
    </location>
</feature>
<dbReference type="PANTHER" id="PTHR31966:SF3">
    <property type="entry name" value="OS05G0501700 PROTEIN"/>
    <property type="match status" value="1"/>
</dbReference>
<name>A0A445ICL7_GLYSO</name>
<feature type="region of interest" description="Disordered" evidence="1">
    <location>
        <begin position="348"/>
        <end position="372"/>
    </location>
</feature>
<accession>A0A445ICL7</accession>
<proteinExistence type="predicted"/>
<dbReference type="PRINTS" id="PR01438">
    <property type="entry name" value="UNVRSLSTRESS"/>
</dbReference>
<evidence type="ECO:0000313" key="4">
    <source>
        <dbReference type="Proteomes" id="UP000289340"/>
    </source>
</evidence>
<dbReference type="Proteomes" id="UP000289340">
    <property type="component" value="Chromosome 11"/>
</dbReference>
<dbReference type="PANTHER" id="PTHR31966">
    <property type="entry name" value="OS01G0783500 PROTEIN"/>
    <property type="match status" value="1"/>
</dbReference>
<comment type="caution">
    <text evidence="3">The sequence shown here is derived from an EMBL/GenBank/DDBJ whole genome shotgun (WGS) entry which is preliminary data.</text>
</comment>
<dbReference type="InterPro" id="IPR006015">
    <property type="entry name" value="Universal_stress_UspA"/>
</dbReference>
<evidence type="ECO:0000313" key="3">
    <source>
        <dbReference type="EMBL" id="RZB83608.1"/>
    </source>
</evidence>
<organism evidence="3 4">
    <name type="scientific">Glycine soja</name>
    <name type="common">Wild soybean</name>
    <dbReference type="NCBI Taxonomy" id="3848"/>
    <lineage>
        <taxon>Eukaryota</taxon>
        <taxon>Viridiplantae</taxon>
        <taxon>Streptophyta</taxon>
        <taxon>Embryophyta</taxon>
        <taxon>Tracheophyta</taxon>
        <taxon>Spermatophyta</taxon>
        <taxon>Magnoliopsida</taxon>
        <taxon>eudicotyledons</taxon>
        <taxon>Gunneridae</taxon>
        <taxon>Pentapetalae</taxon>
        <taxon>rosids</taxon>
        <taxon>fabids</taxon>
        <taxon>Fabales</taxon>
        <taxon>Fabaceae</taxon>
        <taxon>Papilionoideae</taxon>
        <taxon>50 kb inversion clade</taxon>
        <taxon>NPAAA clade</taxon>
        <taxon>indigoferoid/millettioid clade</taxon>
        <taxon>Phaseoleae</taxon>
        <taxon>Glycine</taxon>
        <taxon>Glycine subgen. Soja</taxon>
    </lineage>
</organism>
<dbReference type="AlphaFoldDB" id="A0A445ICL7"/>
<dbReference type="Gene3D" id="3.40.50.620">
    <property type="entry name" value="HUPs"/>
    <property type="match status" value="1"/>
</dbReference>
<gene>
    <name evidence="3" type="ORF">D0Y65_032238</name>
</gene>
<dbReference type="EMBL" id="QZWG01000011">
    <property type="protein sequence ID" value="RZB83608.1"/>
    <property type="molecule type" value="Genomic_DNA"/>
</dbReference>
<dbReference type="InterPro" id="IPR014729">
    <property type="entry name" value="Rossmann-like_a/b/a_fold"/>
</dbReference>
<dbReference type="InterPro" id="IPR044162">
    <property type="entry name" value="PHOS32/34"/>
</dbReference>
<feature type="domain" description="UspA" evidence="2">
    <location>
        <begin position="30"/>
        <end position="190"/>
    </location>
</feature>
<dbReference type="SUPFAM" id="SSF52402">
    <property type="entry name" value="Adenine nucleotide alpha hydrolases-like"/>
    <property type="match status" value="1"/>
</dbReference>
<reference evidence="3 4" key="1">
    <citation type="submission" date="2018-09" db="EMBL/GenBank/DDBJ databases">
        <title>A high-quality reference genome of wild soybean provides a powerful tool to mine soybean genomes.</title>
        <authorList>
            <person name="Xie M."/>
            <person name="Chung C.Y.L."/>
            <person name="Li M.-W."/>
            <person name="Wong F.-L."/>
            <person name="Chan T.-F."/>
            <person name="Lam H.-M."/>
        </authorList>
    </citation>
    <scope>NUCLEOTIDE SEQUENCE [LARGE SCALE GENOMIC DNA]</scope>
    <source>
        <strain evidence="4">cv. W05</strain>
        <tissue evidence="3">Hypocotyl of etiolated seedlings</tissue>
    </source>
</reference>
<protein>
    <submittedName>
        <fullName evidence="3">Universal stress protein PHOS34</fullName>
    </submittedName>
</protein>
<dbReference type="Pfam" id="PF00582">
    <property type="entry name" value="Usp"/>
    <property type="match status" value="1"/>
</dbReference>